<sequence length="388" mass="42104">MFSHSALRTARSFSVSAAVSNRCIFYTQNGDPTKVLRSMTFPKLNPPSPNTLNLKFLLASINPADLNTIEGVYPAKPGPTSNLASNGLGSCEEPVFVGGNEGLAQVTQVGKGVEGIKEGDWVVMDNSQLGTWSTSRNVSFNDVIKLPASGLTEVHGATMTVNPTTAYNMLHDFVDLKEGDWMIQNGANSAVGQLVIQLARERGINNINFVRSRDDMAPLVEHLESLGATKILTYDDLNDKSLRGKVKEWTGGKDIRLALNCVGGEPTTSMTKLLGQDAHLVSYGAMSKKPLSLPTSLHIFKNLTSHGFWQTNWTKSHSRGEKENLISKLAEMMKEGKASIKAPEHTIVTIGATESDQEATEKIRGVFADISLGKFGKKVLLKLEETSL</sequence>
<proteinExistence type="inferred from homology"/>
<dbReference type="EC" id="1.3.1.104" evidence="11"/>
<keyword evidence="6" id="KW-0809">Transit peptide</keyword>
<name>A0A8H5HSH1_9AGAR</name>
<dbReference type="Pfam" id="PF08240">
    <property type="entry name" value="ADH_N"/>
    <property type="match status" value="1"/>
</dbReference>
<dbReference type="Gene3D" id="3.90.180.10">
    <property type="entry name" value="Medium-chain alcohol dehydrogenases, catalytic domain"/>
    <property type="match status" value="1"/>
</dbReference>
<dbReference type="EMBL" id="JAACJN010000028">
    <property type="protein sequence ID" value="KAF5388638.1"/>
    <property type="molecule type" value="Genomic_DNA"/>
</dbReference>
<gene>
    <name evidence="14" type="ORF">D9757_004836</name>
</gene>
<evidence type="ECO:0000256" key="5">
    <source>
        <dbReference type="ARBA" id="ARBA00022857"/>
    </source>
</evidence>
<dbReference type="SUPFAM" id="SSF51735">
    <property type="entry name" value="NAD(P)-binding Rossmann-fold domains"/>
    <property type="match status" value="1"/>
</dbReference>
<dbReference type="InterPro" id="IPR020843">
    <property type="entry name" value="ER"/>
</dbReference>
<dbReference type="SMART" id="SM00829">
    <property type="entry name" value="PKS_ER"/>
    <property type="match status" value="1"/>
</dbReference>
<evidence type="ECO:0000256" key="10">
    <source>
        <dbReference type="ARBA" id="ARBA00023160"/>
    </source>
</evidence>
<dbReference type="Proteomes" id="UP000518752">
    <property type="component" value="Unassembled WGS sequence"/>
</dbReference>
<dbReference type="Gene3D" id="3.40.50.720">
    <property type="entry name" value="NAD(P)-binding Rossmann-like Domain"/>
    <property type="match status" value="1"/>
</dbReference>
<comment type="similarity">
    <text evidence="2">Belongs to the zinc-containing alcohol dehydrogenase family. Quinone oxidoreductase subfamily.</text>
</comment>
<keyword evidence="3" id="KW-0444">Lipid biosynthesis</keyword>
<evidence type="ECO:0000256" key="4">
    <source>
        <dbReference type="ARBA" id="ARBA00022832"/>
    </source>
</evidence>
<dbReference type="AlphaFoldDB" id="A0A8H5HSH1"/>
<evidence type="ECO:0000259" key="13">
    <source>
        <dbReference type="SMART" id="SM00829"/>
    </source>
</evidence>
<keyword evidence="15" id="KW-1185">Reference proteome</keyword>
<keyword evidence="8" id="KW-0443">Lipid metabolism</keyword>
<comment type="subcellular location">
    <subcellularLocation>
        <location evidence="1">Mitochondrion</location>
    </subcellularLocation>
</comment>
<reference evidence="14 15" key="1">
    <citation type="journal article" date="2020" name="ISME J.">
        <title>Uncovering the hidden diversity of litter-decomposition mechanisms in mushroom-forming fungi.</title>
        <authorList>
            <person name="Floudas D."/>
            <person name="Bentzer J."/>
            <person name="Ahren D."/>
            <person name="Johansson T."/>
            <person name="Persson P."/>
            <person name="Tunlid A."/>
        </authorList>
    </citation>
    <scope>NUCLEOTIDE SEQUENCE [LARGE SCALE GENOMIC DNA]</scope>
    <source>
        <strain evidence="14 15">CBS 406.79</strain>
    </source>
</reference>
<dbReference type="PANTHER" id="PTHR43981">
    <property type="entry name" value="ENOYL-[ACYL-CARRIER-PROTEIN] REDUCTASE, MITOCHONDRIAL"/>
    <property type="match status" value="1"/>
</dbReference>
<evidence type="ECO:0000256" key="11">
    <source>
        <dbReference type="ARBA" id="ARBA00038963"/>
    </source>
</evidence>
<comment type="catalytic activity">
    <reaction evidence="12">
        <text>a 2,3-saturated acyl-[ACP] + NADP(+) = a (2E)-enoyl-[ACP] + NADPH + H(+)</text>
        <dbReference type="Rhea" id="RHEA:22564"/>
        <dbReference type="Rhea" id="RHEA-COMP:9925"/>
        <dbReference type="Rhea" id="RHEA-COMP:9926"/>
        <dbReference type="ChEBI" id="CHEBI:15378"/>
        <dbReference type="ChEBI" id="CHEBI:57783"/>
        <dbReference type="ChEBI" id="CHEBI:58349"/>
        <dbReference type="ChEBI" id="CHEBI:78784"/>
        <dbReference type="ChEBI" id="CHEBI:78785"/>
        <dbReference type="EC" id="1.3.1.104"/>
    </reaction>
</comment>
<evidence type="ECO:0000256" key="6">
    <source>
        <dbReference type="ARBA" id="ARBA00022946"/>
    </source>
</evidence>
<dbReference type="GO" id="GO:0141148">
    <property type="term" value="F:enoyl-[acyl-carrier-protein] reductase (NADPH) activity"/>
    <property type="evidence" value="ECO:0007669"/>
    <property type="project" value="UniProtKB-EC"/>
</dbReference>
<dbReference type="InterPro" id="IPR011032">
    <property type="entry name" value="GroES-like_sf"/>
</dbReference>
<keyword evidence="4" id="KW-0276">Fatty acid metabolism</keyword>
<keyword evidence="7" id="KW-0560">Oxidoreductase</keyword>
<evidence type="ECO:0000256" key="12">
    <source>
        <dbReference type="ARBA" id="ARBA00048843"/>
    </source>
</evidence>
<dbReference type="Pfam" id="PF00107">
    <property type="entry name" value="ADH_zinc_N"/>
    <property type="match status" value="1"/>
</dbReference>
<dbReference type="InterPro" id="IPR013149">
    <property type="entry name" value="ADH-like_C"/>
</dbReference>
<evidence type="ECO:0000256" key="3">
    <source>
        <dbReference type="ARBA" id="ARBA00022516"/>
    </source>
</evidence>
<dbReference type="FunFam" id="3.40.50.720:FF:000112">
    <property type="entry name" value="Enoyl-[acyl-carrier-protein] reductase 1, mitochondrial"/>
    <property type="match status" value="1"/>
</dbReference>
<keyword evidence="5" id="KW-0521">NADP</keyword>
<dbReference type="CDD" id="cd08290">
    <property type="entry name" value="ETR"/>
    <property type="match status" value="1"/>
</dbReference>
<evidence type="ECO:0000256" key="2">
    <source>
        <dbReference type="ARBA" id="ARBA00010371"/>
    </source>
</evidence>
<keyword evidence="9" id="KW-0496">Mitochondrion</keyword>
<evidence type="ECO:0000313" key="14">
    <source>
        <dbReference type="EMBL" id="KAF5388638.1"/>
    </source>
</evidence>
<dbReference type="InterPro" id="IPR013154">
    <property type="entry name" value="ADH-like_N"/>
</dbReference>
<dbReference type="InterPro" id="IPR036291">
    <property type="entry name" value="NAD(P)-bd_dom_sf"/>
</dbReference>
<evidence type="ECO:0000256" key="7">
    <source>
        <dbReference type="ARBA" id="ARBA00023002"/>
    </source>
</evidence>
<accession>A0A8H5HSH1</accession>
<evidence type="ECO:0000256" key="1">
    <source>
        <dbReference type="ARBA" id="ARBA00004173"/>
    </source>
</evidence>
<organism evidence="14 15">
    <name type="scientific">Collybiopsis confluens</name>
    <dbReference type="NCBI Taxonomy" id="2823264"/>
    <lineage>
        <taxon>Eukaryota</taxon>
        <taxon>Fungi</taxon>
        <taxon>Dikarya</taxon>
        <taxon>Basidiomycota</taxon>
        <taxon>Agaricomycotina</taxon>
        <taxon>Agaricomycetes</taxon>
        <taxon>Agaricomycetidae</taxon>
        <taxon>Agaricales</taxon>
        <taxon>Marasmiineae</taxon>
        <taxon>Omphalotaceae</taxon>
        <taxon>Collybiopsis</taxon>
    </lineage>
</organism>
<dbReference type="OrthoDB" id="7482721at2759"/>
<dbReference type="GO" id="GO:0006633">
    <property type="term" value="P:fatty acid biosynthetic process"/>
    <property type="evidence" value="ECO:0007669"/>
    <property type="project" value="UniProtKB-KW"/>
</dbReference>
<feature type="domain" description="Enoyl reductase (ER)" evidence="13">
    <location>
        <begin position="34"/>
        <end position="380"/>
    </location>
</feature>
<dbReference type="GO" id="GO:0005739">
    <property type="term" value="C:mitochondrion"/>
    <property type="evidence" value="ECO:0007669"/>
    <property type="project" value="UniProtKB-SubCell"/>
</dbReference>
<dbReference type="SUPFAM" id="SSF50129">
    <property type="entry name" value="GroES-like"/>
    <property type="match status" value="1"/>
</dbReference>
<evidence type="ECO:0000256" key="8">
    <source>
        <dbReference type="ARBA" id="ARBA00023098"/>
    </source>
</evidence>
<protein>
    <recommendedName>
        <fullName evidence="11">enoyl-[acyl-carrier-protein] reductase</fullName>
        <ecNumber evidence="11">1.3.1.104</ecNumber>
    </recommendedName>
</protein>
<evidence type="ECO:0000256" key="9">
    <source>
        <dbReference type="ARBA" id="ARBA00023128"/>
    </source>
</evidence>
<dbReference type="PANTHER" id="PTHR43981:SF2">
    <property type="entry name" value="ENOYL-[ACYL-CARRIER-PROTEIN] REDUCTASE, MITOCHONDRIAL"/>
    <property type="match status" value="1"/>
</dbReference>
<keyword evidence="10" id="KW-0275">Fatty acid biosynthesis</keyword>
<evidence type="ECO:0000313" key="15">
    <source>
        <dbReference type="Proteomes" id="UP000518752"/>
    </source>
</evidence>
<comment type="caution">
    <text evidence="14">The sequence shown here is derived from an EMBL/GenBank/DDBJ whole genome shotgun (WGS) entry which is preliminary data.</text>
</comment>
<dbReference type="InterPro" id="IPR051034">
    <property type="entry name" value="Mito_Enoyl-ACP_Reductase"/>
</dbReference>